<dbReference type="SUPFAM" id="SSF53756">
    <property type="entry name" value="UDP-Glycosyltransferase/glycogen phosphorylase"/>
    <property type="match status" value="1"/>
</dbReference>
<dbReference type="InterPro" id="IPR050194">
    <property type="entry name" value="Glycosyltransferase_grp1"/>
</dbReference>
<dbReference type="AlphaFoldDB" id="A0A6P0HMS7"/>
<evidence type="ECO:0000259" key="3">
    <source>
        <dbReference type="Pfam" id="PF13439"/>
    </source>
</evidence>
<dbReference type="Pfam" id="PF13692">
    <property type="entry name" value="Glyco_trans_1_4"/>
    <property type="match status" value="1"/>
</dbReference>
<dbReference type="PANTHER" id="PTHR45947">
    <property type="entry name" value="SULFOQUINOVOSYL TRANSFERASE SQD2"/>
    <property type="match status" value="1"/>
</dbReference>
<keyword evidence="2 4" id="KW-0808">Transferase</keyword>
<dbReference type="GO" id="GO:0016758">
    <property type="term" value="F:hexosyltransferase activity"/>
    <property type="evidence" value="ECO:0007669"/>
    <property type="project" value="TreeGrafter"/>
</dbReference>
<gene>
    <name evidence="4" type="ORF">G3T38_17065</name>
</gene>
<comment type="caution">
    <text evidence="4">The sequence shown here is derived from an EMBL/GenBank/DDBJ whole genome shotgun (WGS) entry which is preliminary data.</text>
</comment>
<dbReference type="RefSeq" id="WP_163773526.1">
    <property type="nucleotide sequence ID" value="NZ_JAAGXA010000013.1"/>
</dbReference>
<organism evidence="4 5">
    <name type="scientific">Nocardioides zeae</name>
    <dbReference type="NCBI Taxonomy" id="1457234"/>
    <lineage>
        <taxon>Bacteria</taxon>
        <taxon>Bacillati</taxon>
        <taxon>Actinomycetota</taxon>
        <taxon>Actinomycetes</taxon>
        <taxon>Propionibacteriales</taxon>
        <taxon>Nocardioidaceae</taxon>
        <taxon>Nocardioides</taxon>
    </lineage>
</organism>
<accession>A0A6P0HMS7</accession>
<dbReference type="PANTHER" id="PTHR45947:SF3">
    <property type="entry name" value="SULFOQUINOVOSYL TRANSFERASE SQD2"/>
    <property type="match status" value="1"/>
</dbReference>
<dbReference type="EMBL" id="JAAGXA010000013">
    <property type="protein sequence ID" value="NEN79978.1"/>
    <property type="molecule type" value="Genomic_DNA"/>
</dbReference>
<proteinExistence type="predicted"/>
<keyword evidence="1" id="KW-0328">Glycosyltransferase</keyword>
<dbReference type="CDD" id="cd03794">
    <property type="entry name" value="GT4_WbuB-like"/>
    <property type="match status" value="1"/>
</dbReference>
<evidence type="ECO:0000256" key="2">
    <source>
        <dbReference type="ARBA" id="ARBA00022679"/>
    </source>
</evidence>
<protein>
    <submittedName>
        <fullName evidence="4">Glycosyltransferase</fullName>
    </submittedName>
</protein>
<sequence length="420" mass="44612">MKLRNDRSPAPRARQRILLVGLNYAPETTGIAPYTAGIARALAEDHDVQVLTAHPHYPQWRVHDGYGGWRADVRDADVHVSRLRHYVPAEPAGTSRIVSELSFAARAYAARVQRPDLVIAVTPALLSASAAVRMAKRWGVPCGIQVQDIYSLAVESIGGLGGRLATRVRQLEAWTLRQADGVATIHDRMAVAVSALSGIPVDDVTVVRNWTHVSAPTVAREEMRRRLGWRPDQTVLLHAGNMGAKQGLENVVAAGRAASSRPEDVRVILMGDGSERQRLGELASGAERVEFMAPVGNDDFTNVLAAADVLCLNERPGLKEMCAPSKLTSYFATGVPVVAATEAESAAAHDVRASGAGLVVTPGDPQALLDGVSALVGDAGRERGSRGPVFAAETLSQSAAVAAYRSWAADLVAGKRSPST</sequence>
<evidence type="ECO:0000313" key="5">
    <source>
        <dbReference type="Proteomes" id="UP000468687"/>
    </source>
</evidence>
<dbReference type="GO" id="GO:1901137">
    <property type="term" value="P:carbohydrate derivative biosynthetic process"/>
    <property type="evidence" value="ECO:0007669"/>
    <property type="project" value="UniProtKB-ARBA"/>
</dbReference>
<dbReference type="Pfam" id="PF13439">
    <property type="entry name" value="Glyco_transf_4"/>
    <property type="match status" value="1"/>
</dbReference>
<evidence type="ECO:0000313" key="4">
    <source>
        <dbReference type="EMBL" id="NEN79978.1"/>
    </source>
</evidence>
<keyword evidence="5" id="KW-1185">Reference proteome</keyword>
<dbReference type="Gene3D" id="3.40.50.2000">
    <property type="entry name" value="Glycogen Phosphorylase B"/>
    <property type="match status" value="2"/>
</dbReference>
<evidence type="ECO:0000256" key="1">
    <source>
        <dbReference type="ARBA" id="ARBA00022676"/>
    </source>
</evidence>
<name>A0A6P0HMS7_9ACTN</name>
<dbReference type="Proteomes" id="UP000468687">
    <property type="component" value="Unassembled WGS sequence"/>
</dbReference>
<feature type="domain" description="Glycosyltransferase subfamily 4-like N-terminal" evidence="3">
    <location>
        <begin position="30"/>
        <end position="210"/>
    </location>
</feature>
<dbReference type="InterPro" id="IPR028098">
    <property type="entry name" value="Glyco_trans_4-like_N"/>
</dbReference>
<reference evidence="4 5" key="1">
    <citation type="journal article" date="2014" name="Int. J. Syst. Evol. Microbiol.">
        <title>Nocardioides zeae sp. nov., isolated from the stem of Zea mays.</title>
        <authorList>
            <person name="Glaeser S.P."/>
            <person name="McInroy J.A."/>
            <person name="Busse H.J."/>
            <person name="Kampfer P."/>
        </authorList>
    </citation>
    <scope>NUCLEOTIDE SEQUENCE [LARGE SCALE GENOMIC DNA]</scope>
    <source>
        <strain evidence="4 5">JCM 30728</strain>
    </source>
</reference>